<keyword evidence="3" id="KW-1185">Reference proteome</keyword>
<dbReference type="KEGG" id="nmv:NITMOv2_1712"/>
<feature type="compositionally biased region" description="Basic and acidic residues" evidence="1">
    <location>
        <begin position="12"/>
        <end position="22"/>
    </location>
</feature>
<proteinExistence type="predicted"/>
<evidence type="ECO:0000313" key="2">
    <source>
        <dbReference type="EMBL" id="ALA58132.1"/>
    </source>
</evidence>
<organism evidence="2 3">
    <name type="scientific">Nitrospira moscoviensis</name>
    <dbReference type="NCBI Taxonomy" id="42253"/>
    <lineage>
        <taxon>Bacteria</taxon>
        <taxon>Pseudomonadati</taxon>
        <taxon>Nitrospirota</taxon>
        <taxon>Nitrospiria</taxon>
        <taxon>Nitrospirales</taxon>
        <taxon>Nitrospiraceae</taxon>
        <taxon>Nitrospira</taxon>
    </lineage>
</organism>
<evidence type="ECO:0000313" key="3">
    <source>
        <dbReference type="Proteomes" id="UP000069205"/>
    </source>
</evidence>
<accession>A0A0K2GBZ4</accession>
<name>A0A0K2GBZ4_NITMO</name>
<sequence length="126" mass="13827">MSFSRIPPTGEESAHPDRRDGTRVPTIEPCGYHLAHFIDHESVEFTEGYALTLNTSPQGLLLLIPHRPESQQVFEVHLPASGKQGRVVKLVEACWTREVAFGTGGMVYLVGVKALFEPGSSMRAVP</sequence>
<evidence type="ECO:0008006" key="4">
    <source>
        <dbReference type="Google" id="ProtNLM"/>
    </source>
</evidence>
<dbReference type="RefSeq" id="WP_053379338.1">
    <property type="nucleotide sequence ID" value="NZ_CP011801.1"/>
</dbReference>
<reference evidence="2 3" key="1">
    <citation type="journal article" date="2015" name="Proc. Natl. Acad. Sci. U.S.A.">
        <title>Expanded metabolic versatility of ubiquitous nitrite-oxidizing bacteria from the genus Nitrospira.</title>
        <authorList>
            <person name="Koch H."/>
            <person name="Lucker S."/>
            <person name="Albertsen M."/>
            <person name="Kitzinger K."/>
            <person name="Herbold C."/>
            <person name="Spieck E."/>
            <person name="Nielsen P.H."/>
            <person name="Wagner M."/>
            <person name="Daims H."/>
        </authorList>
    </citation>
    <scope>NUCLEOTIDE SEQUENCE [LARGE SCALE GENOMIC DNA]</scope>
    <source>
        <strain evidence="2 3">NSP M-1</strain>
    </source>
</reference>
<feature type="region of interest" description="Disordered" evidence="1">
    <location>
        <begin position="1"/>
        <end position="26"/>
    </location>
</feature>
<dbReference type="AlphaFoldDB" id="A0A0K2GBZ4"/>
<dbReference type="Proteomes" id="UP000069205">
    <property type="component" value="Chromosome"/>
</dbReference>
<gene>
    <name evidence="2" type="ORF">NITMOv2_1712</name>
</gene>
<dbReference type="EMBL" id="CP011801">
    <property type="protein sequence ID" value="ALA58132.1"/>
    <property type="molecule type" value="Genomic_DNA"/>
</dbReference>
<protein>
    <recommendedName>
        <fullName evidence="4">PilZ domain-containing protein</fullName>
    </recommendedName>
</protein>
<dbReference type="PATRIC" id="fig|42253.5.peg.1684"/>
<dbReference type="STRING" id="42253.NITMOv2_1712"/>
<evidence type="ECO:0000256" key="1">
    <source>
        <dbReference type="SAM" id="MobiDB-lite"/>
    </source>
</evidence>